<dbReference type="AlphaFoldDB" id="A0A5B8VAA7"/>
<proteinExistence type="predicted"/>
<protein>
    <submittedName>
        <fullName evidence="3">Amidohydrolase family protein</fullName>
    </submittedName>
</protein>
<evidence type="ECO:0000313" key="3">
    <source>
        <dbReference type="EMBL" id="QEC67801.1"/>
    </source>
</evidence>
<dbReference type="CDD" id="cd01299">
    <property type="entry name" value="Met_dep_hydrolase_A"/>
    <property type="match status" value="1"/>
</dbReference>
<keyword evidence="4" id="KW-1185">Reference proteome</keyword>
<accession>A0A5B8VAA7</accession>
<dbReference type="Pfam" id="PF01979">
    <property type="entry name" value="Amidohydro_1"/>
    <property type="match status" value="1"/>
</dbReference>
<reference evidence="3 4" key="1">
    <citation type="journal article" date="2016" name="Int. J. Syst. Evol. Microbiol.">
        <title>Panacibacter ginsenosidivorans gen. nov., sp. nov., with ginsenoside converting activity isolated from soil of a ginseng field.</title>
        <authorList>
            <person name="Siddiqi M.Z."/>
            <person name="Muhammad Shafi S."/>
            <person name="Choi K.D."/>
            <person name="Im W.T."/>
        </authorList>
    </citation>
    <scope>NUCLEOTIDE SEQUENCE [LARGE SCALE GENOMIC DNA]</scope>
    <source>
        <strain evidence="3 4">Gsoil1550</strain>
    </source>
</reference>
<dbReference type="PANTHER" id="PTHR43135:SF3">
    <property type="entry name" value="ALPHA-D-RIBOSE 1-METHYLPHOSPHONATE 5-TRIPHOSPHATE DIPHOSPHATASE"/>
    <property type="match status" value="1"/>
</dbReference>
<dbReference type="SUPFAM" id="SSF51338">
    <property type="entry name" value="Composite domain of metallo-dependent hydrolases"/>
    <property type="match status" value="2"/>
</dbReference>
<dbReference type="GO" id="GO:0016810">
    <property type="term" value="F:hydrolase activity, acting on carbon-nitrogen (but not peptide) bonds"/>
    <property type="evidence" value="ECO:0007669"/>
    <property type="project" value="InterPro"/>
</dbReference>
<dbReference type="PANTHER" id="PTHR43135">
    <property type="entry name" value="ALPHA-D-RIBOSE 1-METHYLPHOSPHONATE 5-TRIPHOSPHATE DIPHOSPHATASE"/>
    <property type="match status" value="1"/>
</dbReference>
<dbReference type="KEGG" id="pgin:FRZ67_11015"/>
<keyword evidence="1" id="KW-0732">Signal</keyword>
<dbReference type="Proteomes" id="UP000321533">
    <property type="component" value="Chromosome"/>
</dbReference>
<dbReference type="InterPro" id="IPR057744">
    <property type="entry name" value="OTAase-like"/>
</dbReference>
<dbReference type="Gene3D" id="2.30.40.10">
    <property type="entry name" value="Urease, subunit C, domain 1"/>
    <property type="match status" value="1"/>
</dbReference>
<evidence type="ECO:0000313" key="4">
    <source>
        <dbReference type="Proteomes" id="UP000321533"/>
    </source>
</evidence>
<dbReference type="Gene3D" id="3.20.20.140">
    <property type="entry name" value="Metal-dependent hydrolases"/>
    <property type="match status" value="1"/>
</dbReference>
<keyword evidence="3" id="KW-0378">Hydrolase</keyword>
<sequence>MKTKLLFILSIFMLHVSFAQNKTVKAIKAGKLIDVEKGVVLENVTILVDHDTIKAIGKNISIPDSAQVIDLSNSTVLPGLIDCHTHITMQPSGDYYADIFRATQVDDAIMGTVFAKKTLEAGFTTCRDVGARGFADVALRNAINRGDIEGPRLFVATLFIGSTGSHGDIEGFSPYLDWNLPKQMTGVADGIDELRKQVRYNIKYGADVIKFGASAGVLTEEESVGAPQYSQEEMNAIVDEAKLWGKKTCAHAHGTEAIKMAVKAGVASIEHGSMLDDETIQLMIQHGTYLVADIYNDDYIRSEYAKLGYPDKIIEKEKLVGQVQRESFKKAVKAGVNIAFGTDAGVYPHGWNAKQFYYMVKFGCTPMQAIQAATVNAADLIGNKKIGTIKIGGYADIIAVKADVLKDITSLEHVSFVMKGGEVFKQ</sequence>
<dbReference type="InterPro" id="IPR006680">
    <property type="entry name" value="Amidohydro-rel"/>
</dbReference>
<feature type="domain" description="Amidohydrolase-related" evidence="2">
    <location>
        <begin position="75"/>
        <end position="423"/>
    </location>
</feature>
<evidence type="ECO:0000256" key="1">
    <source>
        <dbReference type="SAM" id="SignalP"/>
    </source>
</evidence>
<feature type="chain" id="PRO_5022862214" evidence="1">
    <location>
        <begin position="20"/>
        <end position="426"/>
    </location>
</feature>
<dbReference type="SUPFAM" id="SSF51556">
    <property type="entry name" value="Metallo-dependent hydrolases"/>
    <property type="match status" value="1"/>
</dbReference>
<gene>
    <name evidence="3" type="ORF">FRZ67_11015</name>
</gene>
<evidence type="ECO:0000259" key="2">
    <source>
        <dbReference type="Pfam" id="PF01979"/>
    </source>
</evidence>
<dbReference type="InterPro" id="IPR032466">
    <property type="entry name" value="Metal_Hydrolase"/>
</dbReference>
<organism evidence="3 4">
    <name type="scientific">Panacibacter ginsenosidivorans</name>
    <dbReference type="NCBI Taxonomy" id="1813871"/>
    <lineage>
        <taxon>Bacteria</taxon>
        <taxon>Pseudomonadati</taxon>
        <taxon>Bacteroidota</taxon>
        <taxon>Chitinophagia</taxon>
        <taxon>Chitinophagales</taxon>
        <taxon>Chitinophagaceae</taxon>
        <taxon>Panacibacter</taxon>
    </lineage>
</organism>
<dbReference type="InterPro" id="IPR051781">
    <property type="entry name" value="Metallo-dep_Hydrolase"/>
</dbReference>
<dbReference type="RefSeq" id="WP_147189608.1">
    <property type="nucleotide sequence ID" value="NZ_CP042435.1"/>
</dbReference>
<dbReference type="OrthoDB" id="9797498at2"/>
<dbReference type="EMBL" id="CP042435">
    <property type="protein sequence ID" value="QEC67801.1"/>
    <property type="molecule type" value="Genomic_DNA"/>
</dbReference>
<dbReference type="InterPro" id="IPR011059">
    <property type="entry name" value="Metal-dep_hydrolase_composite"/>
</dbReference>
<feature type="signal peptide" evidence="1">
    <location>
        <begin position="1"/>
        <end position="19"/>
    </location>
</feature>
<name>A0A5B8VAA7_9BACT</name>